<dbReference type="Gene3D" id="1.10.260.40">
    <property type="entry name" value="lambda repressor-like DNA-binding domains"/>
    <property type="match status" value="1"/>
</dbReference>
<organism evidence="2 3">
    <name type="scientific">Streptomyces olivochromogenes</name>
    <dbReference type="NCBI Taxonomy" id="1963"/>
    <lineage>
        <taxon>Bacteria</taxon>
        <taxon>Bacillati</taxon>
        <taxon>Actinomycetota</taxon>
        <taxon>Actinomycetes</taxon>
        <taxon>Kitasatosporales</taxon>
        <taxon>Streptomycetaceae</taxon>
        <taxon>Streptomyces</taxon>
    </lineage>
</organism>
<dbReference type="Proteomes" id="UP000217446">
    <property type="component" value="Unassembled WGS sequence"/>
</dbReference>
<keyword evidence="3" id="KW-1185">Reference proteome</keyword>
<dbReference type="SMART" id="SM00530">
    <property type="entry name" value="HTH_XRE"/>
    <property type="match status" value="1"/>
</dbReference>
<proteinExistence type="predicted"/>
<dbReference type="PANTHER" id="PTHR35010">
    <property type="entry name" value="BLL4672 PROTEIN-RELATED"/>
    <property type="match status" value="1"/>
</dbReference>
<dbReference type="PANTHER" id="PTHR35010:SF2">
    <property type="entry name" value="BLL4672 PROTEIN"/>
    <property type="match status" value="1"/>
</dbReference>
<protein>
    <submittedName>
        <fullName evidence="2">Transcriptional regulator</fullName>
    </submittedName>
</protein>
<dbReference type="AlphaFoldDB" id="A0A250V3Z6"/>
<dbReference type="SUPFAM" id="SSF47413">
    <property type="entry name" value="lambda repressor-like DNA-binding domains"/>
    <property type="match status" value="1"/>
</dbReference>
<evidence type="ECO:0000313" key="3">
    <source>
        <dbReference type="Proteomes" id="UP000217446"/>
    </source>
</evidence>
<comment type="caution">
    <text evidence="2">The sequence shown here is derived from an EMBL/GenBank/DDBJ whole genome shotgun (WGS) entry which is preliminary data.</text>
</comment>
<gene>
    <name evidence="2" type="ORF">SO3561_00321</name>
</gene>
<dbReference type="InterPro" id="IPR010982">
    <property type="entry name" value="Lambda_DNA-bd_dom_sf"/>
</dbReference>
<dbReference type="InterPro" id="IPR001387">
    <property type="entry name" value="Cro/C1-type_HTH"/>
</dbReference>
<dbReference type="PROSITE" id="PS50943">
    <property type="entry name" value="HTH_CROC1"/>
    <property type="match status" value="1"/>
</dbReference>
<evidence type="ECO:0000259" key="1">
    <source>
        <dbReference type="PROSITE" id="PS50943"/>
    </source>
</evidence>
<reference evidence="3" key="1">
    <citation type="submission" date="2017-05" db="EMBL/GenBank/DDBJ databases">
        <title>Streptomyces olivochromogenes NBRC 3561 whole genome shotgun sequence.</title>
        <authorList>
            <person name="Dohra H."/>
            <person name="Kodani S."/>
        </authorList>
    </citation>
    <scope>NUCLEOTIDE SEQUENCE [LARGE SCALE GENOMIC DNA]</scope>
    <source>
        <strain evidence="3">NBRC 3561</strain>
    </source>
</reference>
<feature type="domain" description="HTH cro/C1-type" evidence="1">
    <location>
        <begin position="47"/>
        <end position="93"/>
    </location>
</feature>
<dbReference type="STRING" id="1963.AQJ27_04375"/>
<name>A0A250V3Z6_STROL</name>
<sequence length="311" mass="34088">MALAGEPNTRRMDGKRQLGEFLRARRSQLRPEDLGVVTYGERRRVPGLRREELARLAGVSESYYARLEQGQSQASPDVLEAIAQALRLSEAERRHLRELSAAARRRPRTRRPAPERVSPAVAQLLGVLPEVPVVVTGRHSDVLAWNRAGHALYAGHLDPDGPDRPGERPNMARLVFLDAHTRDLYADWPAKARAVVGTLRLASGQYPDDPALASLVGELTLNSAEFAAMWADHRVKTSDVAVYAMRHPLVGAMDVTQQTLHTEQGQYVVVATTEADSPSRAAMTLLTHSTAAVGPSVVRPKTIAKETAKET</sequence>
<dbReference type="Pfam" id="PF13560">
    <property type="entry name" value="HTH_31"/>
    <property type="match status" value="1"/>
</dbReference>
<dbReference type="InterPro" id="IPR041413">
    <property type="entry name" value="MLTR_LBD"/>
</dbReference>
<evidence type="ECO:0000313" key="2">
    <source>
        <dbReference type="EMBL" id="GAX48839.1"/>
    </source>
</evidence>
<dbReference type="CDD" id="cd00093">
    <property type="entry name" value="HTH_XRE"/>
    <property type="match status" value="1"/>
</dbReference>
<dbReference type="Pfam" id="PF17765">
    <property type="entry name" value="MLTR_LBD"/>
    <property type="match status" value="1"/>
</dbReference>
<dbReference type="GO" id="GO:0003677">
    <property type="term" value="F:DNA binding"/>
    <property type="evidence" value="ECO:0007669"/>
    <property type="project" value="InterPro"/>
</dbReference>
<dbReference type="EMBL" id="BDQI01000001">
    <property type="protein sequence ID" value="GAX48839.1"/>
    <property type="molecule type" value="Genomic_DNA"/>
</dbReference>
<dbReference type="Gene3D" id="3.30.450.180">
    <property type="match status" value="1"/>
</dbReference>
<accession>A0A250V3Z6</accession>